<evidence type="ECO:0000313" key="2">
    <source>
        <dbReference type="Proteomes" id="UP000515161"/>
    </source>
</evidence>
<feature type="compositionally biased region" description="Basic and acidic residues" evidence="1">
    <location>
        <begin position="88"/>
        <end position="130"/>
    </location>
</feature>
<feature type="region of interest" description="Disordered" evidence="1">
    <location>
        <begin position="88"/>
        <end position="149"/>
    </location>
</feature>
<protein>
    <submittedName>
        <fullName evidence="3">Golgin subfamily A member 6-like protein 7 isoform X2</fullName>
    </submittedName>
</protein>
<name>A0A6P8VXS3_GYMAC</name>
<dbReference type="AlphaFoldDB" id="A0A6P8VXS3"/>
<evidence type="ECO:0000256" key="1">
    <source>
        <dbReference type="SAM" id="MobiDB-lite"/>
    </source>
</evidence>
<dbReference type="Proteomes" id="UP000515161">
    <property type="component" value="Unplaced"/>
</dbReference>
<accession>A0A6P8VXS3</accession>
<evidence type="ECO:0000313" key="3">
    <source>
        <dbReference type="RefSeq" id="XP_034080447.1"/>
    </source>
</evidence>
<dbReference type="GeneID" id="117551622"/>
<reference evidence="3" key="1">
    <citation type="submission" date="2025-08" db="UniProtKB">
        <authorList>
            <consortium name="RefSeq"/>
        </authorList>
    </citation>
    <scope>IDENTIFICATION</scope>
</reference>
<keyword evidence="2" id="KW-1185">Reference proteome</keyword>
<gene>
    <name evidence="3" type="primary">LOC117551622</name>
</gene>
<organism evidence="2 3">
    <name type="scientific">Gymnodraco acuticeps</name>
    <name type="common">Antarctic dragonfish</name>
    <dbReference type="NCBI Taxonomy" id="8218"/>
    <lineage>
        <taxon>Eukaryota</taxon>
        <taxon>Metazoa</taxon>
        <taxon>Chordata</taxon>
        <taxon>Craniata</taxon>
        <taxon>Vertebrata</taxon>
        <taxon>Euteleostomi</taxon>
        <taxon>Actinopterygii</taxon>
        <taxon>Neopterygii</taxon>
        <taxon>Teleostei</taxon>
        <taxon>Neoteleostei</taxon>
        <taxon>Acanthomorphata</taxon>
        <taxon>Eupercaria</taxon>
        <taxon>Perciformes</taxon>
        <taxon>Notothenioidei</taxon>
        <taxon>Bathydraconidae</taxon>
        <taxon>Gymnodraco</taxon>
    </lineage>
</organism>
<proteinExistence type="predicted"/>
<dbReference type="RefSeq" id="XP_034080447.1">
    <property type="nucleotide sequence ID" value="XM_034224556.1"/>
</dbReference>
<sequence length="149" mass="18305">MREEEERLTQQLMEQRRQSEEQLSREKHSESLHRDKLLRLKEKLEDKHEMWLSCQQRYDTMQEQLSSWQQREAQMSRKYRAAEEEVMRQRETLEKTQEETRELRRDREMLIKSHSHSPDPRWRKTADSNKVRAGCSPRRPEDPECIAPE</sequence>
<feature type="region of interest" description="Disordered" evidence="1">
    <location>
        <begin position="1"/>
        <end position="35"/>
    </location>
</feature>